<keyword evidence="7 17" id="KW-0378">Hydrolase</keyword>
<gene>
    <name evidence="17" type="primary">uppP</name>
    <name evidence="18" type="ORF">H9808_05355</name>
</gene>
<dbReference type="GO" id="GO:0005886">
    <property type="term" value="C:plasma membrane"/>
    <property type="evidence" value="ECO:0007669"/>
    <property type="project" value="UniProtKB-SubCell"/>
</dbReference>
<feature type="transmembrane region" description="Helical" evidence="17">
    <location>
        <begin position="62"/>
        <end position="80"/>
    </location>
</feature>
<protein>
    <recommendedName>
        <fullName evidence="4 17">Undecaprenyl-diphosphatase</fullName>
        <ecNumber evidence="3 17">3.6.1.27</ecNumber>
    </recommendedName>
    <alternativeName>
        <fullName evidence="15 17">Bacitracin resistance protein</fullName>
    </alternativeName>
    <alternativeName>
        <fullName evidence="14 17">Undecaprenyl pyrophosphate phosphatase</fullName>
    </alternativeName>
</protein>
<sequence>MRYHIQVNKLLGVYILLIEILKSIILGIVQGITEWLPISSTGHMILVDEFLVLNQSSQFKEMYFVVIQLASVLAVILLYFKRLNPFMQPTKEAKKRTWNIWIKVLVGVIPVGIIGLLFDDLVDSYFFNWQTVSIALIVYGIAFIVIEHRNKERNMPIKSWDDFSFMKAFQVGLFQILSLIPGTSRSGSTIVGGILLGTERPIAAEFSFFMSIPVMLGASLVKLLGFGFSFTPEELIVLAAGCITSFLVSIVAIKFLMNYIQNNDFSSFGWYRIIVGVLVILYFSFA</sequence>
<evidence type="ECO:0000313" key="18">
    <source>
        <dbReference type="EMBL" id="HIZ71175.1"/>
    </source>
</evidence>
<comment type="subcellular location">
    <subcellularLocation>
        <location evidence="1 17">Cell membrane</location>
        <topology evidence="1 17">Multi-pass membrane protein</topology>
    </subcellularLocation>
</comment>
<evidence type="ECO:0000256" key="4">
    <source>
        <dbReference type="ARBA" id="ARBA00021581"/>
    </source>
</evidence>
<dbReference type="AlphaFoldDB" id="A0A9D2G2I7"/>
<keyword evidence="11 17" id="KW-0472">Membrane</keyword>
<dbReference type="NCBIfam" id="NF001390">
    <property type="entry name" value="PRK00281.1-4"/>
    <property type="match status" value="1"/>
</dbReference>
<organism evidence="18 19">
    <name type="scientific">Candidatus Atopostipes pullistercoris</name>
    <dbReference type="NCBI Taxonomy" id="2838467"/>
    <lineage>
        <taxon>Bacteria</taxon>
        <taxon>Bacillati</taxon>
        <taxon>Bacillota</taxon>
        <taxon>Bacilli</taxon>
        <taxon>Lactobacillales</taxon>
        <taxon>Carnobacteriaceae</taxon>
        <taxon>Atopostipes</taxon>
    </lineage>
</organism>
<evidence type="ECO:0000256" key="17">
    <source>
        <dbReference type="HAMAP-Rule" id="MF_01006"/>
    </source>
</evidence>
<comment type="miscellaneous">
    <text evidence="17">Bacitracin is thought to be involved in the inhibition of peptidoglycan synthesis by sequestering undecaprenyl diphosphate, thereby reducing the pool of lipid carrier available.</text>
</comment>
<dbReference type="Pfam" id="PF02673">
    <property type="entry name" value="BacA"/>
    <property type="match status" value="1"/>
</dbReference>
<evidence type="ECO:0000313" key="19">
    <source>
        <dbReference type="Proteomes" id="UP000824106"/>
    </source>
</evidence>
<keyword evidence="10 17" id="KW-1133">Transmembrane helix</keyword>
<comment type="catalytic activity">
    <reaction evidence="16 17">
        <text>di-trans,octa-cis-undecaprenyl diphosphate + H2O = di-trans,octa-cis-undecaprenyl phosphate + phosphate + H(+)</text>
        <dbReference type="Rhea" id="RHEA:28094"/>
        <dbReference type="ChEBI" id="CHEBI:15377"/>
        <dbReference type="ChEBI" id="CHEBI:15378"/>
        <dbReference type="ChEBI" id="CHEBI:43474"/>
        <dbReference type="ChEBI" id="CHEBI:58405"/>
        <dbReference type="ChEBI" id="CHEBI:60392"/>
        <dbReference type="EC" id="3.6.1.27"/>
    </reaction>
</comment>
<evidence type="ECO:0000256" key="1">
    <source>
        <dbReference type="ARBA" id="ARBA00004651"/>
    </source>
</evidence>
<name>A0A9D2G2I7_9LACT</name>
<dbReference type="NCBIfam" id="TIGR00753">
    <property type="entry name" value="undec_PP_bacA"/>
    <property type="match status" value="1"/>
</dbReference>
<comment type="function">
    <text evidence="17">Catalyzes the dephosphorylation of undecaprenyl diphosphate (UPP). Confers resistance to bacitracin.</text>
</comment>
<dbReference type="PANTHER" id="PTHR30622:SF3">
    <property type="entry name" value="UNDECAPRENYL-DIPHOSPHATASE"/>
    <property type="match status" value="1"/>
</dbReference>
<feature type="transmembrane region" description="Helical" evidence="17">
    <location>
        <begin position="100"/>
        <end position="118"/>
    </location>
</feature>
<evidence type="ECO:0000256" key="11">
    <source>
        <dbReference type="ARBA" id="ARBA00023136"/>
    </source>
</evidence>
<evidence type="ECO:0000256" key="2">
    <source>
        <dbReference type="ARBA" id="ARBA00010621"/>
    </source>
</evidence>
<comment type="caution">
    <text evidence="18">The sequence shown here is derived from an EMBL/GenBank/DDBJ whole genome shotgun (WGS) entry which is preliminary data.</text>
</comment>
<feature type="transmembrane region" description="Helical" evidence="17">
    <location>
        <begin position="124"/>
        <end position="146"/>
    </location>
</feature>
<evidence type="ECO:0000256" key="7">
    <source>
        <dbReference type="ARBA" id="ARBA00022801"/>
    </source>
</evidence>
<keyword evidence="8 17" id="KW-0133">Cell shape</keyword>
<evidence type="ECO:0000256" key="6">
    <source>
        <dbReference type="ARBA" id="ARBA00022692"/>
    </source>
</evidence>
<evidence type="ECO:0000256" key="8">
    <source>
        <dbReference type="ARBA" id="ARBA00022960"/>
    </source>
</evidence>
<proteinExistence type="inferred from homology"/>
<reference evidence="18" key="2">
    <citation type="submission" date="2021-04" db="EMBL/GenBank/DDBJ databases">
        <authorList>
            <person name="Gilroy R."/>
        </authorList>
    </citation>
    <scope>NUCLEOTIDE SEQUENCE</scope>
    <source>
        <strain evidence="18">CHK169-4300</strain>
    </source>
</reference>
<keyword evidence="5 17" id="KW-1003">Cell membrane</keyword>
<keyword evidence="6 17" id="KW-0812">Transmembrane</keyword>
<accession>A0A9D2G2I7</accession>
<feature type="transmembrane region" description="Helical" evidence="17">
    <location>
        <begin position="208"/>
        <end position="229"/>
    </location>
</feature>
<evidence type="ECO:0000256" key="3">
    <source>
        <dbReference type="ARBA" id="ARBA00012374"/>
    </source>
</evidence>
<dbReference type="Proteomes" id="UP000824106">
    <property type="component" value="Unassembled WGS sequence"/>
</dbReference>
<dbReference type="InterPro" id="IPR003824">
    <property type="entry name" value="UppP"/>
</dbReference>
<feature type="transmembrane region" description="Helical" evidence="17">
    <location>
        <begin position="268"/>
        <end position="285"/>
    </location>
</feature>
<evidence type="ECO:0000256" key="9">
    <source>
        <dbReference type="ARBA" id="ARBA00022984"/>
    </source>
</evidence>
<feature type="transmembrane region" description="Helical" evidence="17">
    <location>
        <begin position="235"/>
        <end position="256"/>
    </location>
</feature>
<dbReference type="GO" id="GO:0071555">
    <property type="term" value="P:cell wall organization"/>
    <property type="evidence" value="ECO:0007669"/>
    <property type="project" value="UniProtKB-KW"/>
</dbReference>
<evidence type="ECO:0000256" key="12">
    <source>
        <dbReference type="ARBA" id="ARBA00023251"/>
    </source>
</evidence>
<dbReference type="EC" id="3.6.1.27" evidence="3 17"/>
<evidence type="ECO:0000256" key="16">
    <source>
        <dbReference type="ARBA" id="ARBA00047594"/>
    </source>
</evidence>
<dbReference type="GO" id="GO:0050380">
    <property type="term" value="F:undecaprenyl-diphosphatase activity"/>
    <property type="evidence" value="ECO:0007669"/>
    <property type="project" value="UniProtKB-UniRule"/>
</dbReference>
<comment type="similarity">
    <text evidence="2 17">Belongs to the UppP family.</text>
</comment>
<keyword evidence="12 17" id="KW-0046">Antibiotic resistance</keyword>
<evidence type="ECO:0000256" key="5">
    <source>
        <dbReference type="ARBA" id="ARBA00022475"/>
    </source>
</evidence>
<dbReference type="EMBL" id="DXAZ01000080">
    <property type="protein sequence ID" value="HIZ71175.1"/>
    <property type="molecule type" value="Genomic_DNA"/>
</dbReference>
<dbReference type="GO" id="GO:0046677">
    <property type="term" value="P:response to antibiotic"/>
    <property type="evidence" value="ECO:0007669"/>
    <property type="project" value="UniProtKB-UniRule"/>
</dbReference>
<keyword evidence="13 17" id="KW-0961">Cell wall biogenesis/degradation</keyword>
<dbReference type="GO" id="GO:0008360">
    <property type="term" value="P:regulation of cell shape"/>
    <property type="evidence" value="ECO:0007669"/>
    <property type="project" value="UniProtKB-KW"/>
</dbReference>
<evidence type="ECO:0000256" key="15">
    <source>
        <dbReference type="ARBA" id="ARBA00032932"/>
    </source>
</evidence>
<dbReference type="NCBIfam" id="NF001391">
    <property type="entry name" value="PRK00281.1-5"/>
    <property type="match status" value="1"/>
</dbReference>
<evidence type="ECO:0000256" key="10">
    <source>
        <dbReference type="ARBA" id="ARBA00022989"/>
    </source>
</evidence>
<keyword evidence="9 17" id="KW-0573">Peptidoglycan synthesis</keyword>
<feature type="transmembrane region" description="Helical" evidence="17">
    <location>
        <begin position="12"/>
        <end position="32"/>
    </location>
</feature>
<dbReference type="HAMAP" id="MF_01006">
    <property type="entry name" value="Undec_diphosphatase"/>
    <property type="match status" value="1"/>
</dbReference>
<reference evidence="18" key="1">
    <citation type="journal article" date="2021" name="PeerJ">
        <title>Extensive microbial diversity within the chicken gut microbiome revealed by metagenomics and culture.</title>
        <authorList>
            <person name="Gilroy R."/>
            <person name="Ravi A."/>
            <person name="Getino M."/>
            <person name="Pursley I."/>
            <person name="Horton D.L."/>
            <person name="Alikhan N.F."/>
            <person name="Baker D."/>
            <person name="Gharbi K."/>
            <person name="Hall N."/>
            <person name="Watson M."/>
            <person name="Adriaenssens E.M."/>
            <person name="Foster-Nyarko E."/>
            <person name="Jarju S."/>
            <person name="Secka A."/>
            <person name="Antonio M."/>
            <person name="Oren A."/>
            <person name="Chaudhuri R.R."/>
            <person name="La Ragione R."/>
            <person name="Hildebrand F."/>
            <person name="Pallen M.J."/>
        </authorList>
    </citation>
    <scope>NUCLEOTIDE SEQUENCE</scope>
    <source>
        <strain evidence="18">CHK169-4300</strain>
    </source>
</reference>
<evidence type="ECO:0000256" key="14">
    <source>
        <dbReference type="ARBA" id="ARBA00032707"/>
    </source>
</evidence>
<evidence type="ECO:0000256" key="13">
    <source>
        <dbReference type="ARBA" id="ARBA00023316"/>
    </source>
</evidence>
<dbReference type="PANTHER" id="PTHR30622">
    <property type="entry name" value="UNDECAPRENYL-DIPHOSPHATASE"/>
    <property type="match status" value="1"/>
</dbReference>
<dbReference type="GO" id="GO:0009252">
    <property type="term" value="P:peptidoglycan biosynthetic process"/>
    <property type="evidence" value="ECO:0007669"/>
    <property type="project" value="UniProtKB-KW"/>
</dbReference>